<evidence type="ECO:0000313" key="2">
    <source>
        <dbReference type="EMBL" id="KZT63698.1"/>
    </source>
</evidence>
<reference evidence="2 3" key="1">
    <citation type="journal article" date="2016" name="Mol. Biol. Evol.">
        <title>Comparative Genomics of Early-Diverging Mushroom-Forming Fungi Provides Insights into the Origins of Lignocellulose Decay Capabilities.</title>
        <authorList>
            <person name="Nagy L.G."/>
            <person name="Riley R."/>
            <person name="Tritt A."/>
            <person name="Adam C."/>
            <person name="Daum C."/>
            <person name="Floudas D."/>
            <person name="Sun H."/>
            <person name="Yadav J.S."/>
            <person name="Pangilinan J."/>
            <person name="Larsson K.H."/>
            <person name="Matsuura K."/>
            <person name="Barry K."/>
            <person name="Labutti K."/>
            <person name="Kuo R."/>
            <person name="Ohm R.A."/>
            <person name="Bhattacharya S.S."/>
            <person name="Shirouzu T."/>
            <person name="Yoshinaga Y."/>
            <person name="Martin F.M."/>
            <person name="Grigoriev I.V."/>
            <person name="Hibbett D.S."/>
        </authorList>
    </citation>
    <scope>NUCLEOTIDE SEQUENCE [LARGE SCALE GENOMIC DNA]</scope>
    <source>
        <strain evidence="2 3">L-15889</strain>
    </source>
</reference>
<sequence length="164" mass="18824">MPLRMTTPDSKSRRSATADERTATVYRRRCTRYSILKDDIMSADDCSAYDTLYTVLSSAAAGQSATRHLDAARVMWRWAVNLFHRVAARSTDLGSVRHRPSRRRPHIHIRQQWGRIREGRHSGARSGQGHTYRYVIGCLCFRGMGLCAYYKLGFLDRHVTLPHT</sequence>
<protein>
    <submittedName>
        <fullName evidence="2">Uncharacterized protein</fullName>
    </submittedName>
</protein>
<dbReference type="Proteomes" id="UP000076727">
    <property type="component" value="Unassembled WGS sequence"/>
</dbReference>
<gene>
    <name evidence="2" type="ORF">DAEQUDRAFT_100082</name>
</gene>
<organism evidence="2 3">
    <name type="scientific">Daedalea quercina L-15889</name>
    <dbReference type="NCBI Taxonomy" id="1314783"/>
    <lineage>
        <taxon>Eukaryota</taxon>
        <taxon>Fungi</taxon>
        <taxon>Dikarya</taxon>
        <taxon>Basidiomycota</taxon>
        <taxon>Agaricomycotina</taxon>
        <taxon>Agaricomycetes</taxon>
        <taxon>Polyporales</taxon>
        <taxon>Fomitopsis</taxon>
    </lineage>
</organism>
<dbReference type="AlphaFoldDB" id="A0A165KX06"/>
<accession>A0A165KX06</accession>
<evidence type="ECO:0000313" key="3">
    <source>
        <dbReference type="Proteomes" id="UP000076727"/>
    </source>
</evidence>
<name>A0A165KX06_9APHY</name>
<feature type="compositionally biased region" description="Basic and acidic residues" evidence="1">
    <location>
        <begin position="10"/>
        <end position="20"/>
    </location>
</feature>
<feature type="region of interest" description="Disordered" evidence="1">
    <location>
        <begin position="1"/>
        <end position="20"/>
    </location>
</feature>
<keyword evidence="3" id="KW-1185">Reference proteome</keyword>
<evidence type="ECO:0000256" key="1">
    <source>
        <dbReference type="SAM" id="MobiDB-lite"/>
    </source>
</evidence>
<proteinExistence type="predicted"/>
<dbReference type="EMBL" id="KV429163">
    <property type="protein sequence ID" value="KZT63698.1"/>
    <property type="molecule type" value="Genomic_DNA"/>
</dbReference>